<feature type="domain" description="DUF5979" evidence="9">
    <location>
        <begin position="872"/>
        <end position="974"/>
    </location>
</feature>
<feature type="domain" description="DUF5979" evidence="9">
    <location>
        <begin position="656"/>
        <end position="765"/>
    </location>
</feature>
<dbReference type="GO" id="GO:0007155">
    <property type="term" value="P:cell adhesion"/>
    <property type="evidence" value="ECO:0007669"/>
    <property type="project" value="InterPro"/>
</dbReference>
<evidence type="ECO:0000256" key="6">
    <source>
        <dbReference type="SAM" id="MobiDB-lite"/>
    </source>
</evidence>
<keyword evidence="3" id="KW-0964">Secreted</keyword>
<dbReference type="Pfam" id="PF17961">
    <property type="entry name" value="Big_8"/>
    <property type="match status" value="1"/>
</dbReference>
<dbReference type="SUPFAM" id="SSF49401">
    <property type="entry name" value="Bacterial adhesins"/>
    <property type="match status" value="2"/>
</dbReference>
<gene>
    <name evidence="10" type="ORF">AOT42_10520</name>
</gene>
<feature type="transmembrane region" description="Helical" evidence="7">
    <location>
        <begin position="1039"/>
        <end position="1060"/>
    </location>
</feature>
<accession>A0AAX0J2A3</accession>
<evidence type="ECO:0000313" key="10">
    <source>
        <dbReference type="EMBL" id="OKY22731.1"/>
    </source>
</evidence>
<dbReference type="InterPro" id="IPR008966">
    <property type="entry name" value="Adhesion_dom_sf"/>
</dbReference>
<dbReference type="InterPro" id="IPR046022">
    <property type="entry name" value="DUF5979"/>
</dbReference>
<evidence type="ECO:0000259" key="8">
    <source>
        <dbReference type="Pfam" id="PF17961"/>
    </source>
</evidence>
<comment type="caution">
    <text evidence="10">The sequence shown here is derived from an EMBL/GenBank/DDBJ whole genome shotgun (WGS) entry which is preliminary data.</text>
</comment>
<sequence length="1067" mass="114667">MGGWNNIHWNNGKGVQGNSYINPNENAEAEFSWSVPDSAKEGDSFTFVLPRQLQLAPGAPREFPLLDGNSKVANAVWDGQTLTVTLTNYANTNYNVHGSVKVSLRWDQSVISENGYDSSADGLLQFSGCGQGGLDGVYPKAGPGGFTHETGKRGYLNDLYETKVNGKTNYVVHWVVAINGNTKRSDGANYFEVTDTPPEGLQFVCTDTTLPPVSGVNIYTYHAGSTEPLMGKILDASGVERGINDGYRIDCSPNQLTVTFPYAVYADSAPSLAFYTYTDQRPLPGETIKNTVDIAGKQYTGSVTIPNNSGNGTGEKGGFTIKKILEGNPPADHAKAFTFKYRCVGTTGTVKEGNVEVSPDGTYKHVVADIEKNMKCEVSEVLSGADAAASPHLSWKINGKNAEGKIVSFKTMDQGQYAIDLIATNTYDAPPPEVPSPKQAPFRIEKQITGEAPLISSLKDKKFAFTYACGNDKAETAFASINEPFISPKQYPIGTNCTITEEADSAQVNGYTWSHTLTPADGTITIAEQKNETDTVKVIASNHYTAKTGSFSITKTVNGAAKDDVKIKNAEYTFNYVCGANGERSGELKVKGGETVQGPEDLPVGSECTVSETEVNVPNGIEWTGGVTPSGKFVIAENKNFEVKANNSFNYVNGGFAILKTVAGTTANIAELEAKPYEFSYVCTPPNGVKIEKSLSITPGDTTHVTDIPVGSECTVTEVEQSMANTHWSVDFSGESIKTTKNSAIFTIPRVSDPAIVISAKNTFTQHVGGFSIEKTVKAENGITTPQSFNFSWTCGAHSGTTTVPVSKGIGAVEVAQDIPVGTECSVTELNAEVPGTTLVKQWENQNFKISQQSETVKVAVTNSYQKTFGGFEIVKKLKGTERDKAADKKFEFSYVCSKPDDESAPSVKGILHVIGEGKTEQVTTIPTGYECTIEEKEASIVGTRWTHSIEKNGKLTITENGAFHVVRAVNTYEKPHITPPIPWLPFVPLIPFIPLIPLIPMVVNPPHPAPPSSVPPAPADPQKPQDQKPTKRQLANTGLNLGGIALAVIILSGLGLFLIRRSTRKS</sequence>
<dbReference type="Pfam" id="PF19407">
    <property type="entry name" value="DUF5979"/>
    <property type="match status" value="6"/>
</dbReference>
<keyword evidence="7" id="KW-0472">Membrane</keyword>
<name>A0AAX0J2A3_CORDP</name>
<evidence type="ECO:0000256" key="2">
    <source>
        <dbReference type="ARBA" id="ARBA00022512"/>
    </source>
</evidence>
<keyword evidence="7" id="KW-0812">Transmembrane</keyword>
<keyword evidence="2" id="KW-0134">Cell wall</keyword>
<comment type="subcellular location">
    <subcellularLocation>
        <location evidence="1">Secreted</location>
        <location evidence="1">Cell wall</location>
        <topology evidence="1">Peptidoglycan-anchor</topology>
    </subcellularLocation>
</comment>
<feature type="region of interest" description="Disordered" evidence="6">
    <location>
        <begin position="1009"/>
        <end position="1032"/>
    </location>
</feature>
<dbReference type="AlphaFoldDB" id="A0AAX0J2A3"/>
<proteinExistence type="predicted"/>
<dbReference type="Gene3D" id="2.60.40.1280">
    <property type="match status" value="1"/>
</dbReference>
<organism evidence="10 11">
    <name type="scientific">Corynebacterium diphtheriae bv. gravis</name>
    <dbReference type="NCBI Taxonomy" id="1720349"/>
    <lineage>
        <taxon>Bacteria</taxon>
        <taxon>Bacillati</taxon>
        <taxon>Actinomycetota</taxon>
        <taxon>Actinomycetes</taxon>
        <taxon>Mycobacteriales</taxon>
        <taxon>Corynebacteriaceae</taxon>
        <taxon>Corynebacterium</taxon>
    </lineage>
</organism>
<keyword evidence="7" id="KW-1133">Transmembrane helix</keyword>
<dbReference type="Proteomes" id="UP000186159">
    <property type="component" value="Unassembled WGS sequence"/>
</dbReference>
<dbReference type="InterPro" id="IPR041171">
    <property type="entry name" value="SDR_Ig"/>
</dbReference>
<dbReference type="InterPro" id="IPR011252">
    <property type="entry name" value="Fibrogen-bd_dom1"/>
</dbReference>
<feature type="domain" description="DUF5979" evidence="9">
    <location>
        <begin position="319"/>
        <end position="428"/>
    </location>
</feature>
<feature type="domain" description="DUF5979" evidence="9">
    <location>
        <begin position="551"/>
        <end position="649"/>
    </location>
</feature>
<feature type="domain" description="SDR-like Ig" evidence="8">
    <location>
        <begin position="21"/>
        <end position="115"/>
    </location>
</feature>
<protein>
    <submittedName>
        <fullName evidence="10">Uncharacterized protein</fullName>
    </submittedName>
</protein>
<evidence type="ECO:0000313" key="11">
    <source>
        <dbReference type="Proteomes" id="UP000186159"/>
    </source>
</evidence>
<reference evidence="10 11" key="1">
    <citation type="submission" date="2015-09" db="EMBL/GenBank/DDBJ databases">
        <title>Genome sequencing of Corynebacterium diphtheriae Bv. Gravis strain DSM 44123.</title>
        <authorList>
            <person name="Sangal V."/>
            <person name="Burkovski A."/>
        </authorList>
    </citation>
    <scope>NUCLEOTIDE SEQUENCE [LARGE SCALE GENOMIC DNA]</scope>
    <source>
        <strain evidence="10 11">DSM 44123</strain>
    </source>
</reference>
<evidence type="ECO:0000256" key="4">
    <source>
        <dbReference type="ARBA" id="ARBA00022729"/>
    </source>
</evidence>
<evidence type="ECO:0000256" key="3">
    <source>
        <dbReference type="ARBA" id="ARBA00022525"/>
    </source>
</evidence>
<evidence type="ECO:0000256" key="1">
    <source>
        <dbReference type="ARBA" id="ARBA00004168"/>
    </source>
</evidence>
<keyword evidence="4" id="KW-0732">Signal</keyword>
<keyword evidence="5" id="KW-0572">Peptidoglycan-anchor</keyword>
<evidence type="ECO:0000259" key="9">
    <source>
        <dbReference type="Pfam" id="PF19407"/>
    </source>
</evidence>
<evidence type="ECO:0000256" key="5">
    <source>
        <dbReference type="ARBA" id="ARBA00023088"/>
    </source>
</evidence>
<feature type="domain" description="DUF5979" evidence="9">
    <location>
        <begin position="771"/>
        <end position="866"/>
    </location>
</feature>
<evidence type="ECO:0000256" key="7">
    <source>
        <dbReference type="SAM" id="Phobius"/>
    </source>
</evidence>
<feature type="compositionally biased region" description="Pro residues" evidence="6">
    <location>
        <begin position="1009"/>
        <end position="1022"/>
    </location>
</feature>
<dbReference type="EMBL" id="LJXR01000008">
    <property type="protein sequence ID" value="OKY22731.1"/>
    <property type="molecule type" value="Genomic_DNA"/>
</dbReference>
<feature type="domain" description="DUF5979" evidence="9">
    <location>
        <begin position="442"/>
        <end position="545"/>
    </location>
</feature>